<accession>A0AAV7LBW4</accession>
<dbReference type="EMBL" id="JANPWB010000015">
    <property type="protein sequence ID" value="KAJ1089116.1"/>
    <property type="molecule type" value="Genomic_DNA"/>
</dbReference>
<evidence type="ECO:0000313" key="1">
    <source>
        <dbReference type="EMBL" id="KAJ1089116.1"/>
    </source>
</evidence>
<gene>
    <name evidence="1" type="ORF">NDU88_002268</name>
</gene>
<dbReference type="AlphaFoldDB" id="A0AAV7LBW4"/>
<sequence>MRCFRDGELFTDSGSVPCIMQGPRTWASLDSTQSLSSLFMSAWLPDSHVTGNTHAVFPGRRAFYRLRQRSLHYAGTTDLGRFSAHQHRIYQGFRLAPLITPKEYHRPAIYMRHSQIYAQCVN</sequence>
<protein>
    <submittedName>
        <fullName evidence="1">Uncharacterized protein</fullName>
    </submittedName>
</protein>
<organism evidence="1 2">
    <name type="scientific">Pleurodeles waltl</name>
    <name type="common">Iberian ribbed newt</name>
    <dbReference type="NCBI Taxonomy" id="8319"/>
    <lineage>
        <taxon>Eukaryota</taxon>
        <taxon>Metazoa</taxon>
        <taxon>Chordata</taxon>
        <taxon>Craniata</taxon>
        <taxon>Vertebrata</taxon>
        <taxon>Euteleostomi</taxon>
        <taxon>Amphibia</taxon>
        <taxon>Batrachia</taxon>
        <taxon>Caudata</taxon>
        <taxon>Salamandroidea</taxon>
        <taxon>Salamandridae</taxon>
        <taxon>Pleurodelinae</taxon>
        <taxon>Pleurodeles</taxon>
    </lineage>
</organism>
<proteinExistence type="predicted"/>
<reference evidence="1" key="1">
    <citation type="journal article" date="2022" name="bioRxiv">
        <title>Sequencing and chromosome-scale assembly of the giantPleurodeles waltlgenome.</title>
        <authorList>
            <person name="Brown T."/>
            <person name="Elewa A."/>
            <person name="Iarovenko S."/>
            <person name="Subramanian E."/>
            <person name="Araus A.J."/>
            <person name="Petzold A."/>
            <person name="Susuki M."/>
            <person name="Suzuki K.-i.T."/>
            <person name="Hayashi T."/>
            <person name="Toyoda A."/>
            <person name="Oliveira C."/>
            <person name="Osipova E."/>
            <person name="Leigh N.D."/>
            <person name="Simon A."/>
            <person name="Yun M.H."/>
        </authorList>
    </citation>
    <scope>NUCLEOTIDE SEQUENCE</scope>
    <source>
        <strain evidence="1">20211129_DDA</strain>
        <tissue evidence="1">Liver</tissue>
    </source>
</reference>
<dbReference type="Proteomes" id="UP001066276">
    <property type="component" value="Chromosome 11"/>
</dbReference>
<evidence type="ECO:0000313" key="2">
    <source>
        <dbReference type="Proteomes" id="UP001066276"/>
    </source>
</evidence>
<comment type="caution">
    <text evidence="1">The sequence shown here is derived from an EMBL/GenBank/DDBJ whole genome shotgun (WGS) entry which is preliminary data.</text>
</comment>
<keyword evidence="2" id="KW-1185">Reference proteome</keyword>
<name>A0AAV7LBW4_PLEWA</name>